<dbReference type="GeneID" id="18830002"/>
<dbReference type="PANTHER" id="PTHR13179:SF8">
    <property type="entry name" value="GATOR COMPLEX PROTEIN DEPDC5"/>
    <property type="match status" value="1"/>
</dbReference>
<name>K5Y331_AGABU</name>
<dbReference type="EMBL" id="JH971386">
    <property type="protein sequence ID" value="EKM82325.1"/>
    <property type="molecule type" value="Genomic_DNA"/>
</dbReference>
<dbReference type="RefSeq" id="XP_007326126.1">
    <property type="nucleotide sequence ID" value="XM_007326064.1"/>
</dbReference>
<dbReference type="InterPro" id="IPR045838">
    <property type="entry name" value="DEPDC5_CTD"/>
</dbReference>
<sequence length="1499" mass="170042">MSSSRAESQHSLFGRRRSNTAQSVLRPLPQPAPPPLNIGDTKSFSLCVHETKDAPDILFNHSSWPGVTEGDLMRVNKHGTEGHDDAFLFFVPKEDQSPRSQLHLSVPKPLADAFNLKNKVDVFITKVDKEACCADHVEFAFQDQYLGRNDMWRLGEQLVGQCVYTGRDISFVGVVMGKIQNIYIKGKKVPSAIVASSTRPIFRSLSAKVTLFIQVCRELWEFSGDGERYNEKIVHSFLPALFTRWREANTNHTVTIVLISRVFYEESEMQGPVRDGALLDERGMWYKDFYKVVTDNELIREWKPILVSIKTAFWKFQREILLTHHYRAAQECKAEVNPRLVGKLSFAHDGPILEALNLGLNCAETHYIDRSLNLTGATSLLISPGTGYFRVNKKLLRLTTSRMLDQGTVLDLILLTKPPLHTSPIFSFQGTEPEIRHEFDHKHADPLASDPLWGGSDGLHSRPDELNTFWWEPFWISTTFWDKQMDLPFRRDRFVARAKMHEIQMLGLLESDVLSSIEVPYLPNRLNNEMSPREIEEQKHLPYSKSDADKFDMDIFSLRINYSAPNVGKPLTALPSRLSEKRNRALTGTRSITTIEESPKRIIKDLPDETSVENMVTPATATGVSTSPSQASIHSVRSTLSKFSNPPATSNQPKSSLGTKITSSWLFSSFRSGPSEPQTTQTSASSSGKATIDDATPAKSALSPVSEIEIEKPVQPVAIKPAPAKTVVSRTFEEETVLPNRPQLRRSPVSTPPSDDKRRSAAGALGQSYGSNSPRSWSNRYQPDLSAHYVQEYLARRWEHLLPEDTHKHDIKWRALIAPPCLPLTMEYLPSNAELESYYGKYEYDCVIDPKEMRSFLVRPPQGKGSAEEIHRAWALVVMRGMAAVRIAQGFQFILRRSGLKPSQNNEEKPSGLRRGKFSAVEDRGPSAVGPSDVLKTPLEPVYLSMANEIHKISYTGGSVQVHRYVRRLLPARMIKYECFIWPKYGGGYTSNQTQFSSFGLENYGWNKLDMLVAGYGHDFSESLHYWRTRFIVIPTKEPPTINTGPNGERLNDEEIRILGIEKLAETFTKLRWPYPDERNSNQPPLAVRLLHTTLDPVASILDQGLMDQLDQIHAQGPLKKKVKSEREIGDMAPSAIVKAMNEEDGVPIKHYHWHQSRYPNSFIGSDFVSWLVREFNDVSSRAQAVEWGVTLLEQGLFEHCRGHHGFLDGHYYYRIKGEYSVPMTPKGGWFRRYTSEETTPKVPGPSLARHRKPARKRLILSQTLVIDADPNKKSDQAEPVLLHHDIIHNPGTVFHFELQWIGTTARCIEDQVKAWNRAIERYGLNLVEAYVTQISDLSKRNAFQTYFLIPLAIPPPDISRNETHPPEHIQASRYFEYAILRRFDFIVDTEAADSYPDNVDIIYSYRRMPYTYPQFVHRSGAAFIQVKGGTEGFIFCTNKLMGRLAPNNKKEQKSVDVAGDLRDQLNQFCSDAVGLKAFYEEQIMLLTHVPEEPPPLTI</sequence>
<dbReference type="InterPro" id="IPR036390">
    <property type="entry name" value="WH_DNA-bd_sf"/>
</dbReference>
<dbReference type="SUPFAM" id="SSF46785">
    <property type="entry name" value="Winged helix' DNA-binding domain"/>
    <property type="match status" value="1"/>
</dbReference>
<comment type="similarity">
    <text evidence="2">Belongs to the IML1 family.</text>
</comment>
<feature type="region of interest" description="Disordered" evidence="5">
    <location>
        <begin position="1"/>
        <end position="38"/>
    </location>
</feature>
<dbReference type="HOGENOM" id="CLU_000935_1_0_1"/>
<dbReference type="OrthoDB" id="39497at2759"/>
<dbReference type="GO" id="GO:0010508">
    <property type="term" value="P:positive regulation of autophagy"/>
    <property type="evidence" value="ECO:0007669"/>
    <property type="project" value="TreeGrafter"/>
</dbReference>
<dbReference type="KEGG" id="abp:AGABI1DRAFT52443"/>
<dbReference type="GO" id="GO:0035556">
    <property type="term" value="P:intracellular signal transduction"/>
    <property type="evidence" value="ECO:0007669"/>
    <property type="project" value="InterPro"/>
</dbReference>
<dbReference type="Proteomes" id="UP000008493">
    <property type="component" value="Unassembled WGS sequence"/>
</dbReference>
<evidence type="ECO:0000256" key="1">
    <source>
        <dbReference type="ARBA" id="ARBA00004148"/>
    </source>
</evidence>
<feature type="region of interest" description="Disordered" evidence="5">
    <location>
        <begin position="901"/>
        <end position="930"/>
    </location>
</feature>
<dbReference type="InParanoid" id="K5Y331"/>
<evidence type="ECO:0000313" key="7">
    <source>
        <dbReference type="EMBL" id="EKM82325.1"/>
    </source>
</evidence>
<keyword evidence="8" id="KW-1185">Reference proteome</keyword>
<protein>
    <recommendedName>
        <fullName evidence="3">Vacuolar membrane-associated protein IML1</fullName>
    </recommendedName>
    <alternativeName>
        <fullName evidence="4">Vacuolar membrane-associated protein iml1</fullName>
    </alternativeName>
</protein>
<dbReference type="FunCoup" id="K5Y331">
    <property type="interactions" value="209"/>
</dbReference>
<dbReference type="Pfam" id="PF00610">
    <property type="entry name" value="DEP"/>
    <property type="match status" value="1"/>
</dbReference>
<comment type="subcellular location">
    <subcellularLocation>
        <location evidence="1">Vacuole membrane</location>
        <topology evidence="1">Peripheral membrane protein</topology>
    </subcellularLocation>
</comment>
<organism evidence="7 8">
    <name type="scientific">Agaricus bisporus var. burnettii (strain JB137-S8 / ATCC MYA-4627 / FGSC 10392)</name>
    <name type="common">White button mushroom</name>
    <dbReference type="NCBI Taxonomy" id="597362"/>
    <lineage>
        <taxon>Eukaryota</taxon>
        <taxon>Fungi</taxon>
        <taxon>Dikarya</taxon>
        <taxon>Basidiomycota</taxon>
        <taxon>Agaricomycotina</taxon>
        <taxon>Agaricomycetes</taxon>
        <taxon>Agaricomycetidae</taxon>
        <taxon>Agaricales</taxon>
        <taxon>Agaricineae</taxon>
        <taxon>Agaricaceae</taxon>
        <taxon>Agaricus</taxon>
    </lineage>
</organism>
<evidence type="ECO:0000259" key="6">
    <source>
        <dbReference type="PROSITE" id="PS50186"/>
    </source>
</evidence>
<proteinExistence type="inferred from homology"/>
<dbReference type="STRING" id="597362.K5Y331"/>
<dbReference type="GO" id="GO:0005774">
    <property type="term" value="C:vacuolar membrane"/>
    <property type="evidence" value="ECO:0007669"/>
    <property type="project" value="UniProtKB-SubCell"/>
</dbReference>
<dbReference type="PANTHER" id="PTHR13179">
    <property type="entry name" value="DEP DOMAIN CONTAINING PROTEIN 5"/>
    <property type="match status" value="1"/>
</dbReference>
<dbReference type="PROSITE" id="PS50186">
    <property type="entry name" value="DEP"/>
    <property type="match status" value="1"/>
</dbReference>
<dbReference type="Pfam" id="PF19418">
    <property type="entry name" value="DEPDC5_CTD"/>
    <property type="match status" value="1"/>
</dbReference>
<dbReference type="eggNOG" id="KOG3572">
    <property type="taxonomic scope" value="Eukaryota"/>
</dbReference>
<dbReference type="OMA" id="SWMNATP"/>
<feature type="compositionally biased region" description="Polar residues" evidence="5">
    <location>
        <begin position="768"/>
        <end position="777"/>
    </location>
</feature>
<accession>K5Y331</accession>
<feature type="compositionally biased region" description="Polar residues" evidence="5">
    <location>
        <begin position="1"/>
        <end position="11"/>
    </location>
</feature>
<evidence type="ECO:0000256" key="2">
    <source>
        <dbReference type="ARBA" id="ARBA00005643"/>
    </source>
</evidence>
<dbReference type="SMART" id="SM00049">
    <property type="entry name" value="DEP"/>
    <property type="match status" value="1"/>
</dbReference>
<gene>
    <name evidence="7" type="ORF">AGABI1DRAFT_52443</name>
</gene>
<dbReference type="InterPro" id="IPR036388">
    <property type="entry name" value="WH-like_DNA-bd_sf"/>
</dbReference>
<evidence type="ECO:0000256" key="3">
    <source>
        <dbReference type="ARBA" id="ARBA00018529"/>
    </source>
</evidence>
<dbReference type="GO" id="GO:1990130">
    <property type="term" value="C:GATOR1 complex"/>
    <property type="evidence" value="ECO:0007669"/>
    <property type="project" value="TreeGrafter"/>
</dbReference>
<feature type="compositionally biased region" description="Polar residues" evidence="5">
    <location>
        <begin position="620"/>
        <end position="689"/>
    </location>
</feature>
<dbReference type="Pfam" id="PF12257">
    <property type="entry name" value="IML1"/>
    <property type="match status" value="1"/>
</dbReference>
<feature type="region of interest" description="Disordered" evidence="5">
    <location>
        <begin position="620"/>
        <end position="704"/>
    </location>
</feature>
<dbReference type="GO" id="GO:0005096">
    <property type="term" value="F:GTPase activator activity"/>
    <property type="evidence" value="ECO:0007669"/>
    <property type="project" value="InterPro"/>
</dbReference>
<dbReference type="CDD" id="cd04449">
    <property type="entry name" value="DEP_DEPDC5-like"/>
    <property type="match status" value="1"/>
</dbReference>
<dbReference type="Gene3D" id="1.10.10.10">
    <property type="entry name" value="Winged helix-like DNA-binding domain superfamily/Winged helix DNA-binding domain"/>
    <property type="match status" value="1"/>
</dbReference>
<evidence type="ECO:0000256" key="4">
    <source>
        <dbReference type="ARBA" id="ARBA00021881"/>
    </source>
</evidence>
<evidence type="ECO:0000313" key="8">
    <source>
        <dbReference type="Proteomes" id="UP000008493"/>
    </source>
</evidence>
<reference evidence="8" key="1">
    <citation type="journal article" date="2012" name="Proc. Natl. Acad. Sci. U.S.A.">
        <title>Genome sequence of the button mushroom Agaricus bisporus reveals mechanisms governing adaptation to a humic-rich ecological niche.</title>
        <authorList>
            <person name="Morin E."/>
            <person name="Kohler A."/>
            <person name="Baker A.R."/>
            <person name="Foulongne-Oriol M."/>
            <person name="Lombard V."/>
            <person name="Nagy L.G."/>
            <person name="Ohm R.A."/>
            <person name="Patyshakuliyeva A."/>
            <person name="Brun A."/>
            <person name="Aerts A.L."/>
            <person name="Bailey A.M."/>
            <person name="Billette C."/>
            <person name="Coutinho P.M."/>
            <person name="Deakin G."/>
            <person name="Doddapaneni H."/>
            <person name="Floudas D."/>
            <person name="Grimwood J."/>
            <person name="Hilden K."/>
            <person name="Kuees U."/>
            <person name="LaButti K.M."/>
            <person name="Lapidus A."/>
            <person name="Lindquist E.A."/>
            <person name="Lucas S.M."/>
            <person name="Murat C."/>
            <person name="Riley R.W."/>
            <person name="Salamov A.A."/>
            <person name="Schmutz J."/>
            <person name="Subramanian V."/>
            <person name="Woesten H.A.B."/>
            <person name="Xu J."/>
            <person name="Eastwood D.C."/>
            <person name="Foster G.D."/>
            <person name="Sonnenberg A.S."/>
            <person name="Cullen D."/>
            <person name="de Vries R.P."/>
            <person name="Lundell T."/>
            <person name="Hibbett D.S."/>
            <person name="Henrissat B."/>
            <person name="Burton K.S."/>
            <person name="Kerrigan R.W."/>
            <person name="Challen M.P."/>
            <person name="Grigoriev I.V."/>
            <person name="Martin F."/>
        </authorList>
    </citation>
    <scope>NUCLEOTIDE SEQUENCE [LARGE SCALE GENOMIC DNA]</scope>
    <source>
        <strain evidence="8">JB137-S8 / ATCC MYA-4627 / FGSC 10392</strain>
    </source>
</reference>
<dbReference type="InterPro" id="IPR048255">
    <property type="entry name" value="IML1_N"/>
</dbReference>
<dbReference type="GO" id="GO:1904262">
    <property type="term" value="P:negative regulation of TORC1 signaling"/>
    <property type="evidence" value="ECO:0007669"/>
    <property type="project" value="TreeGrafter"/>
</dbReference>
<dbReference type="InterPro" id="IPR027244">
    <property type="entry name" value="IML1"/>
</dbReference>
<feature type="region of interest" description="Disordered" evidence="5">
    <location>
        <begin position="726"/>
        <end position="777"/>
    </location>
</feature>
<feature type="domain" description="DEP" evidence="6">
    <location>
        <begin position="1143"/>
        <end position="1218"/>
    </location>
</feature>
<evidence type="ECO:0000256" key="5">
    <source>
        <dbReference type="SAM" id="MobiDB-lite"/>
    </source>
</evidence>
<dbReference type="InterPro" id="IPR000591">
    <property type="entry name" value="DEP_dom"/>
</dbReference>